<evidence type="ECO:0000313" key="2">
    <source>
        <dbReference type="Proteomes" id="UP000033358"/>
    </source>
</evidence>
<reference evidence="1 2" key="1">
    <citation type="submission" date="2015-02" db="EMBL/GenBank/DDBJ databases">
        <title>Single cell genomics of a rare environmental alphaproteobacterium provides unique insights into Rickettsiaceae evolution.</title>
        <authorList>
            <person name="Martijn J."/>
            <person name="Schulz F."/>
            <person name="Zaremba-Niedzwiedzka K."/>
            <person name="Viklund J."/>
            <person name="Stepanauskas R."/>
            <person name="Andersson S.G.E."/>
            <person name="Horn M."/>
            <person name="Guy L."/>
            <person name="Ettema T.J.G."/>
        </authorList>
    </citation>
    <scope>NUCLEOTIDE SEQUENCE [LARGE SCALE GENOMIC DNA]</scope>
    <source>
        <strain evidence="1 2">SCGC AAA041-L04</strain>
    </source>
</reference>
<name>A0A0F5MN04_9RICK</name>
<organism evidence="1 2">
    <name type="scientific">Candidatus Arcanibacter lacustris</name>
    <dbReference type="NCBI Taxonomy" id="1607817"/>
    <lineage>
        <taxon>Bacteria</taxon>
        <taxon>Pseudomonadati</taxon>
        <taxon>Pseudomonadota</taxon>
        <taxon>Alphaproteobacteria</taxon>
        <taxon>Rickettsiales</taxon>
        <taxon>Candidatus Arcanibacter</taxon>
    </lineage>
</organism>
<evidence type="ECO:0008006" key="3">
    <source>
        <dbReference type="Google" id="ProtNLM"/>
    </source>
</evidence>
<accession>A0A0F5MN04</accession>
<dbReference type="InterPro" id="IPR010421">
    <property type="entry name" value="TrcR"/>
</dbReference>
<protein>
    <recommendedName>
        <fullName evidence="3">Cytoplasmic protein</fullName>
    </recommendedName>
</protein>
<sequence>MVLPLMPKATAIWLIENTALTFDQIANFCSMHPLEVKGIADGEVAQGIIGQDPVETGQLTREEITKCEKNPKLKLAMSYKAQKHHEAAKKKSSRYTPIARRHDKPDAVYWLLKNCPGITDLQIVKLVGTTKNTIESIRNKSHWNMQHIRPRDPVFLGISTQDDLDKIMAKVALANKATEDKPTAND</sequence>
<dbReference type="Pfam" id="PF06242">
    <property type="entry name" value="TrcR"/>
    <property type="match status" value="1"/>
</dbReference>
<evidence type="ECO:0000313" key="1">
    <source>
        <dbReference type="EMBL" id="KKB96101.1"/>
    </source>
</evidence>
<dbReference type="Proteomes" id="UP000033358">
    <property type="component" value="Unassembled WGS sequence"/>
</dbReference>
<keyword evidence="2" id="KW-1185">Reference proteome</keyword>
<gene>
    <name evidence="1" type="ORF">SZ25_00821</name>
</gene>
<comment type="caution">
    <text evidence="1">The sequence shown here is derived from an EMBL/GenBank/DDBJ whole genome shotgun (WGS) entry which is preliminary data.</text>
</comment>
<dbReference type="PATRIC" id="fig|1607817.3.peg.819"/>
<proteinExistence type="predicted"/>
<dbReference type="AlphaFoldDB" id="A0A0F5MN04"/>
<dbReference type="EMBL" id="JYHA01000136">
    <property type="protein sequence ID" value="KKB96101.1"/>
    <property type="molecule type" value="Genomic_DNA"/>
</dbReference>